<proteinExistence type="predicted"/>
<feature type="region of interest" description="Disordered" evidence="5">
    <location>
        <begin position="239"/>
        <end position="269"/>
    </location>
</feature>
<dbReference type="GO" id="GO:0003677">
    <property type="term" value="F:DNA binding"/>
    <property type="evidence" value="ECO:0007669"/>
    <property type="project" value="UniProtKB-KW"/>
</dbReference>
<dbReference type="PANTHER" id="PTHR31714:SF10">
    <property type="entry name" value="F-BOX ASSOCIATED UBIQUITINATION EFFECTOR FAMILY PROTEIN-RELATED"/>
    <property type="match status" value="1"/>
</dbReference>
<dbReference type="AlphaFoldDB" id="A0A8S9NI53"/>
<reference evidence="7" key="1">
    <citation type="submission" date="2019-12" db="EMBL/GenBank/DDBJ databases">
        <title>Genome sequencing and annotation of Brassica cretica.</title>
        <authorList>
            <person name="Studholme D.J."/>
            <person name="Sarris P."/>
        </authorList>
    </citation>
    <scope>NUCLEOTIDE SEQUENCE</scope>
    <source>
        <strain evidence="7">PFS-109/04</strain>
        <tissue evidence="7">Leaf</tissue>
    </source>
</reference>
<dbReference type="SUPFAM" id="SSF101941">
    <property type="entry name" value="NAC domain"/>
    <property type="match status" value="1"/>
</dbReference>
<accession>A0A8S9NI53</accession>
<feature type="compositionally biased region" description="Acidic residues" evidence="5">
    <location>
        <begin position="78"/>
        <end position="87"/>
    </location>
</feature>
<feature type="compositionally biased region" description="Basic and acidic residues" evidence="5">
    <location>
        <begin position="258"/>
        <end position="269"/>
    </location>
</feature>
<feature type="domain" description="NAC" evidence="6">
    <location>
        <begin position="1"/>
        <end position="68"/>
    </location>
</feature>
<keyword evidence="1" id="KW-0805">Transcription regulation</keyword>
<keyword evidence="2" id="KW-0238">DNA-binding</keyword>
<evidence type="ECO:0000256" key="4">
    <source>
        <dbReference type="ARBA" id="ARBA00023242"/>
    </source>
</evidence>
<evidence type="ECO:0000313" key="7">
    <source>
        <dbReference type="EMBL" id="KAF3504854.1"/>
    </source>
</evidence>
<dbReference type="EMBL" id="QGKX02001621">
    <property type="protein sequence ID" value="KAF3504854.1"/>
    <property type="molecule type" value="Genomic_DNA"/>
</dbReference>
<evidence type="ECO:0000259" key="6">
    <source>
        <dbReference type="PROSITE" id="PS51005"/>
    </source>
</evidence>
<sequence>MEDTGIQKQLPRRLKLKKSVVGYKTTLSYFVGKQPNGARTNWLMQEYWLESSGHNKTVDYAFCKIYLSPTAKQNMKEEDVEELEEETVQPQPPQPQPLDTIDHHQSQRHDIAYQEPPQPQSLDTIHYHQSHQVQFWQATIGSHQMQLHDIAYHEPQPPDTVQDKLPQFWAAPLDSYPPRCHDIQYPQPQPLDAIEYQYLYQSGPLTTYENVIESCTQDKSNGRIKKVDHAPKIHLTPRGIKREAEEEEDEKRKRKKKEGGVEASKEELEQLIKPIRRGIHIRIRNNLI</sequence>
<protein>
    <recommendedName>
        <fullName evidence="6">NAC domain-containing protein</fullName>
    </recommendedName>
</protein>
<evidence type="ECO:0000256" key="3">
    <source>
        <dbReference type="ARBA" id="ARBA00023163"/>
    </source>
</evidence>
<feature type="region of interest" description="Disordered" evidence="5">
    <location>
        <begin position="76"/>
        <end position="106"/>
    </location>
</feature>
<dbReference type="PROSITE" id="PS51005">
    <property type="entry name" value="NAC"/>
    <property type="match status" value="1"/>
</dbReference>
<name>A0A8S9NI53_BRACR</name>
<keyword evidence="3" id="KW-0804">Transcription</keyword>
<dbReference type="Gene3D" id="2.170.150.80">
    <property type="entry name" value="NAC domain"/>
    <property type="match status" value="1"/>
</dbReference>
<evidence type="ECO:0000256" key="5">
    <source>
        <dbReference type="SAM" id="MobiDB-lite"/>
    </source>
</evidence>
<dbReference type="InterPro" id="IPR003441">
    <property type="entry name" value="NAC-dom"/>
</dbReference>
<gene>
    <name evidence="7" type="ORF">F2Q69_00039702</name>
</gene>
<evidence type="ECO:0000256" key="2">
    <source>
        <dbReference type="ARBA" id="ARBA00023125"/>
    </source>
</evidence>
<dbReference type="Proteomes" id="UP000712600">
    <property type="component" value="Unassembled WGS sequence"/>
</dbReference>
<evidence type="ECO:0000313" key="8">
    <source>
        <dbReference type="Proteomes" id="UP000712600"/>
    </source>
</evidence>
<organism evidence="7 8">
    <name type="scientific">Brassica cretica</name>
    <name type="common">Mustard</name>
    <dbReference type="NCBI Taxonomy" id="69181"/>
    <lineage>
        <taxon>Eukaryota</taxon>
        <taxon>Viridiplantae</taxon>
        <taxon>Streptophyta</taxon>
        <taxon>Embryophyta</taxon>
        <taxon>Tracheophyta</taxon>
        <taxon>Spermatophyta</taxon>
        <taxon>Magnoliopsida</taxon>
        <taxon>eudicotyledons</taxon>
        <taxon>Gunneridae</taxon>
        <taxon>Pentapetalae</taxon>
        <taxon>rosids</taxon>
        <taxon>malvids</taxon>
        <taxon>Brassicales</taxon>
        <taxon>Brassicaceae</taxon>
        <taxon>Brassiceae</taxon>
        <taxon>Brassica</taxon>
    </lineage>
</organism>
<comment type="caution">
    <text evidence="7">The sequence shown here is derived from an EMBL/GenBank/DDBJ whole genome shotgun (WGS) entry which is preliminary data.</text>
</comment>
<evidence type="ECO:0000256" key="1">
    <source>
        <dbReference type="ARBA" id="ARBA00023015"/>
    </source>
</evidence>
<keyword evidence="4" id="KW-0539">Nucleus</keyword>
<dbReference type="GO" id="GO:0006355">
    <property type="term" value="P:regulation of DNA-templated transcription"/>
    <property type="evidence" value="ECO:0007669"/>
    <property type="project" value="InterPro"/>
</dbReference>
<dbReference type="PANTHER" id="PTHR31714">
    <property type="entry name" value="F-BOX ASSOCIATED UBIQUITINATION EFFECTOR FAMILY PROTEIN-RELATED"/>
    <property type="match status" value="1"/>
</dbReference>
<dbReference type="InterPro" id="IPR036093">
    <property type="entry name" value="NAC_dom_sf"/>
</dbReference>